<dbReference type="InterPro" id="IPR005829">
    <property type="entry name" value="Sugar_transporter_CS"/>
</dbReference>
<keyword evidence="5 6" id="KW-0472">Membrane</keyword>
<evidence type="ECO:0000256" key="5">
    <source>
        <dbReference type="ARBA" id="ARBA00023136"/>
    </source>
</evidence>
<dbReference type="Proteomes" id="UP000003195">
    <property type="component" value="Unassembled WGS sequence"/>
</dbReference>
<gene>
    <name evidence="8" type="ORF">HMPREF9429_00661</name>
</gene>
<feature type="transmembrane region" description="Helical" evidence="6">
    <location>
        <begin position="37"/>
        <end position="57"/>
    </location>
</feature>
<dbReference type="Pfam" id="PF00083">
    <property type="entry name" value="Sugar_tr"/>
    <property type="match status" value="1"/>
</dbReference>
<dbReference type="PANTHER" id="PTHR23511">
    <property type="entry name" value="SYNAPTIC VESICLE GLYCOPROTEIN 2"/>
    <property type="match status" value="1"/>
</dbReference>
<dbReference type="SUPFAM" id="SSF103473">
    <property type="entry name" value="MFS general substrate transporter"/>
    <property type="match status" value="1"/>
</dbReference>
<evidence type="ECO:0000313" key="8">
    <source>
        <dbReference type="EMBL" id="EFQ04455.1"/>
    </source>
</evidence>
<keyword evidence="4 6" id="KW-1133">Transmembrane helix</keyword>
<dbReference type="HOGENOM" id="CLU_001265_46_6_9"/>
<feature type="transmembrane region" description="Helical" evidence="6">
    <location>
        <begin position="297"/>
        <end position="314"/>
    </location>
</feature>
<dbReference type="PANTHER" id="PTHR23511:SF5">
    <property type="entry name" value="MAJOR FACILITATOR-TYPE TRANSPORTER HXNZ-RELATED"/>
    <property type="match status" value="1"/>
</dbReference>
<dbReference type="InterPro" id="IPR020846">
    <property type="entry name" value="MFS_dom"/>
</dbReference>
<evidence type="ECO:0000256" key="4">
    <source>
        <dbReference type="ARBA" id="ARBA00022989"/>
    </source>
</evidence>
<feature type="transmembrane region" description="Helical" evidence="6">
    <location>
        <begin position="387"/>
        <end position="407"/>
    </location>
</feature>
<dbReference type="EMBL" id="AECS01000018">
    <property type="protein sequence ID" value="EFQ04455.1"/>
    <property type="molecule type" value="Genomic_DNA"/>
</dbReference>
<feature type="transmembrane region" description="Helical" evidence="6">
    <location>
        <begin position="90"/>
        <end position="111"/>
    </location>
</feature>
<dbReference type="CDD" id="cd17316">
    <property type="entry name" value="MFS_SV2_like"/>
    <property type="match status" value="1"/>
</dbReference>
<dbReference type="InterPro" id="IPR036259">
    <property type="entry name" value="MFS_trans_sf"/>
</dbReference>
<dbReference type="eggNOG" id="COG2271">
    <property type="taxonomic scope" value="Bacteria"/>
</dbReference>
<feature type="transmembrane region" description="Helical" evidence="6">
    <location>
        <begin position="64"/>
        <end position="84"/>
    </location>
</feature>
<dbReference type="PROSITE" id="PS00217">
    <property type="entry name" value="SUGAR_TRANSPORT_2"/>
    <property type="match status" value="1"/>
</dbReference>
<feature type="transmembrane region" description="Helical" evidence="6">
    <location>
        <begin position="152"/>
        <end position="172"/>
    </location>
</feature>
<evidence type="ECO:0000256" key="6">
    <source>
        <dbReference type="SAM" id="Phobius"/>
    </source>
</evidence>
<feature type="transmembrane region" description="Helical" evidence="6">
    <location>
        <begin position="7"/>
        <end position="25"/>
    </location>
</feature>
<keyword evidence="2" id="KW-0813">Transport</keyword>
<keyword evidence="3 6" id="KW-0812">Transmembrane</keyword>
<dbReference type="Gene3D" id="1.20.1250.20">
    <property type="entry name" value="MFS general substrate transporter like domains"/>
    <property type="match status" value="1"/>
</dbReference>
<reference evidence="8 9" key="1">
    <citation type="submission" date="2010-08" db="EMBL/GenBank/DDBJ databases">
        <authorList>
            <person name="Weinstock G."/>
            <person name="Sodergren E."/>
            <person name="Clifton S."/>
            <person name="Fulton L."/>
            <person name="Fulton B."/>
            <person name="Courtney L."/>
            <person name="Fronick C."/>
            <person name="Harrison M."/>
            <person name="Strong C."/>
            <person name="Farmer C."/>
            <person name="Delahaunty K."/>
            <person name="Markovic C."/>
            <person name="Hall O."/>
            <person name="Minx P."/>
            <person name="Tomlinson C."/>
            <person name="Mitreva M."/>
            <person name="Hou S."/>
            <person name="Chen J."/>
            <person name="Wollam A."/>
            <person name="Pepin K.H."/>
            <person name="Johnson M."/>
            <person name="Bhonagiri V."/>
            <person name="Zhang X."/>
            <person name="Suruliraj S."/>
            <person name="Warren W."/>
            <person name="Chinwalla A."/>
            <person name="Mardis E.R."/>
            <person name="Wilson R.K."/>
        </authorList>
    </citation>
    <scope>NUCLEOTIDE SEQUENCE [LARGE SCALE GENOMIC DNA]</scope>
    <source>
        <strain evidence="8 9">F0359</strain>
    </source>
</reference>
<dbReference type="PROSITE" id="PS00216">
    <property type="entry name" value="SUGAR_TRANSPORT_1"/>
    <property type="match status" value="1"/>
</dbReference>
<feature type="transmembrane region" description="Helical" evidence="6">
    <location>
        <begin position="271"/>
        <end position="290"/>
    </location>
</feature>
<evidence type="ECO:0000256" key="3">
    <source>
        <dbReference type="ARBA" id="ARBA00022692"/>
    </source>
</evidence>
<dbReference type="STRING" id="706434.HMPREF9429_00661"/>
<feature type="domain" description="Major facilitator superfamily (MFS) profile" evidence="7">
    <location>
        <begin position="1"/>
        <end position="411"/>
    </location>
</feature>
<dbReference type="AlphaFoldDB" id="E2ZB35"/>
<feature type="transmembrane region" description="Helical" evidence="6">
    <location>
        <begin position="234"/>
        <end position="259"/>
    </location>
</feature>
<dbReference type="InterPro" id="IPR005828">
    <property type="entry name" value="MFS_sugar_transport-like"/>
</dbReference>
<comment type="caution">
    <text evidence="8">The sequence shown here is derived from an EMBL/GenBank/DDBJ whole genome shotgun (WGS) entry which is preliminary data.</text>
</comment>
<evidence type="ECO:0000256" key="2">
    <source>
        <dbReference type="ARBA" id="ARBA00022448"/>
    </source>
</evidence>
<name>E2ZB35_9FIRM</name>
<accession>E2ZB35</accession>
<dbReference type="PROSITE" id="PS50850">
    <property type="entry name" value="MFS"/>
    <property type="match status" value="1"/>
</dbReference>
<keyword evidence="9" id="KW-1185">Reference proteome</keyword>
<comment type="subcellular location">
    <subcellularLocation>
        <location evidence="1">Cell membrane</location>
        <topology evidence="1">Multi-pass membrane protein</topology>
    </subcellularLocation>
</comment>
<organism evidence="8 9">
    <name type="scientific">Megasphaera micronuciformis F0359</name>
    <dbReference type="NCBI Taxonomy" id="706434"/>
    <lineage>
        <taxon>Bacteria</taxon>
        <taxon>Bacillati</taxon>
        <taxon>Bacillota</taxon>
        <taxon>Negativicutes</taxon>
        <taxon>Veillonellales</taxon>
        <taxon>Veillonellaceae</taxon>
        <taxon>Megasphaera</taxon>
    </lineage>
</organism>
<feature type="transmembrane region" description="Helical" evidence="6">
    <location>
        <begin position="123"/>
        <end position="146"/>
    </location>
</feature>
<evidence type="ECO:0000313" key="9">
    <source>
        <dbReference type="Proteomes" id="UP000003195"/>
    </source>
</evidence>
<evidence type="ECO:0000259" key="7">
    <source>
        <dbReference type="PROSITE" id="PS50850"/>
    </source>
</evidence>
<evidence type="ECO:0000256" key="1">
    <source>
        <dbReference type="ARBA" id="ARBA00004651"/>
    </source>
</evidence>
<sequence length="419" mass="46133">MVAGIGWVFDSMDTGLIAFVLPLLIKEWGLSATQAGMLGSIGLVGMALGAVAAGTLADRVGRKTVFSVTIVLYSLATGLCAVAPNYELLVLFRFLVGLGLGGELPVAATLVTEYVPGRARGRFMVLLESFWAVGWLLAALIAYFIIPVTGWRTAFLIGALPALYTMVIRMHLPESVRYLLKKGKIEEARKIVSSLEERCHMEPRPLEVTEKDVAEETKGSFTSLWTSRFIKRTVMLWLVWFGIVFSYYGVFMWLPSLVFKQGFTVVKTFEYVLVMTLSQLPGYAAAAWLVDRLGRRYTLSLFLLGSGIASYFFGHAETVTALLCWGATMSFFNLGAWGVIYTYTPELYPTEIRGLGCGWATGFGRVGGMVAPLLVGALLTDAWDMGHIFYIFAGVFVLISFIVLTLGRETKRKELESLS</sequence>
<protein>
    <submittedName>
        <fullName evidence="8">Transporter, major facilitator family protein</fullName>
    </submittedName>
</protein>
<feature type="transmembrane region" description="Helical" evidence="6">
    <location>
        <begin position="320"/>
        <end position="343"/>
    </location>
</feature>
<feature type="transmembrane region" description="Helical" evidence="6">
    <location>
        <begin position="355"/>
        <end position="375"/>
    </location>
</feature>
<dbReference type="GO" id="GO:0022857">
    <property type="term" value="F:transmembrane transporter activity"/>
    <property type="evidence" value="ECO:0007669"/>
    <property type="project" value="InterPro"/>
</dbReference>
<dbReference type="GO" id="GO:0005886">
    <property type="term" value="C:plasma membrane"/>
    <property type="evidence" value="ECO:0007669"/>
    <property type="project" value="UniProtKB-SubCell"/>
</dbReference>
<proteinExistence type="predicted"/>